<dbReference type="SMART" id="SM00276">
    <property type="entry name" value="GLECT"/>
    <property type="match status" value="1"/>
</dbReference>
<evidence type="ECO:0000313" key="4">
    <source>
        <dbReference type="EMBL" id="CAJ1052932.1"/>
    </source>
</evidence>
<evidence type="ECO:0000259" key="3">
    <source>
        <dbReference type="PROSITE" id="PS51304"/>
    </source>
</evidence>
<evidence type="ECO:0000256" key="1">
    <source>
        <dbReference type="ARBA" id="ARBA00022734"/>
    </source>
</evidence>
<dbReference type="Pfam" id="PF00337">
    <property type="entry name" value="Gal-bind_lectin"/>
    <property type="match status" value="1"/>
</dbReference>
<reference evidence="4" key="1">
    <citation type="submission" date="2023-08" db="EMBL/GenBank/DDBJ databases">
        <authorList>
            <person name="Alioto T."/>
            <person name="Alioto T."/>
            <person name="Gomez Garrido J."/>
        </authorList>
    </citation>
    <scope>NUCLEOTIDE SEQUENCE</scope>
</reference>
<evidence type="ECO:0000256" key="2">
    <source>
        <dbReference type="RuleBase" id="RU102079"/>
    </source>
</evidence>
<gene>
    <name evidence="4" type="ORF">XNOV1_A042708</name>
</gene>
<dbReference type="Proteomes" id="UP001178508">
    <property type="component" value="Chromosome 3"/>
</dbReference>
<name>A0AAV1EVP2_XYRNO</name>
<dbReference type="AlphaFoldDB" id="A0AAV1EVP2"/>
<dbReference type="InterPro" id="IPR044156">
    <property type="entry name" value="Galectin-like"/>
</dbReference>
<dbReference type="PANTHER" id="PTHR11346:SF97">
    <property type="entry name" value="GALECTIN-1"/>
    <property type="match status" value="1"/>
</dbReference>
<dbReference type="PROSITE" id="PS51304">
    <property type="entry name" value="GALECTIN"/>
    <property type="match status" value="1"/>
</dbReference>
<feature type="domain" description="Galectin" evidence="3">
    <location>
        <begin position="1"/>
        <end position="131"/>
    </location>
</feature>
<keyword evidence="5" id="KW-1185">Reference proteome</keyword>
<sequence>MLITDMGFVSGQELKIRAKPSDDCNSFSINIGHDADNIALHFNPRFDLNGVTDTIVINCKSGGSWGEEQREENFPFTCGEESKFYINYNMECFYIKLPDGSMIDFPNRLGDVKYDYFRVDGMAQFIGFKMQ</sequence>
<dbReference type="InterPro" id="IPR001079">
    <property type="entry name" value="Galectin_CRD"/>
</dbReference>
<dbReference type="PANTHER" id="PTHR11346">
    <property type="entry name" value="GALECTIN"/>
    <property type="match status" value="1"/>
</dbReference>
<dbReference type="Gene3D" id="2.60.120.200">
    <property type="match status" value="1"/>
</dbReference>
<dbReference type="GO" id="GO:0016936">
    <property type="term" value="F:galactoside binding"/>
    <property type="evidence" value="ECO:0007669"/>
    <property type="project" value="TreeGrafter"/>
</dbReference>
<dbReference type="FunFam" id="2.60.120.200:FF:000021">
    <property type="entry name" value="Galectin"/>
    <property type="match status" value="1"/>
</dbReference>
<dbReference type="EMBL" id="OY660866">
    <property type="protein sequence ID" value="CAJ1052932.1"/>
    <property type="molecule type" value="Genomic_DNA"/>
</dbReference>
<dbReference type="SUPFAM" id="SSF49899">
    <property type="entry name" value="Concanavalin A-like lectins/glucanases"/>
    <property type="match status" value="1"/>
</dbReference>
<dbReference type="CDD" id="cd00070">
    <property type="entry name" value="GLECT"/>
    <property type="match status" value="1"/>
</dbReference>
<dbReference type="InterPro" id="IPR013320">
    <property type="entry name" value="ConA-like_dom_sf"/>
</dbReference>
<protein>
    <recommendedName>
        <fullName evidence="2">Galectin</fullName>
    </recommendedName>
</protein>
<keyword evidence="1 2" id="KW-0430">Lectin</keyword>
<dbReference type="GO" id="GO:0043236">
    <property type="term" value="F:laminin binding"/>
    <property type="evidence" value="ECO:0007669"/>
    <property type="project" value="TreeGrafter"/>
</dbReference>
<evidence type="ECO:0000313" key="5">
    <source>
        <dbReference type="Proteomes" id="UP001178508"/>
    </source>
</evidence>
<accession>A0AAV1EVP2</accession>
<dbReference type="GO" id="GO:0030246">
    <property type="term" value="F:carbohydrate binding"/>
    <property type="evidence" value="ECO:0007669"/>
    <property type="project" value="UniProtKB-UniRule"/>
</dbReference>
<organism evidence="4 5">
    <name type="scientific">Xyrichtys novacula</name>
    <name type="common">Pearly razorfish</name>
    <name type="synonym">Hemipteronotus novacula</name>
    <dbReference type="NCBI Taxonomy" id="13765"/>
    <lineage>
        <taxon>Eukaryota</taxon>
        <taxon>Metazoa</taxon>
        <taxon>Chordata</taxon>
        <taxon>Craniata</taxon>
        <taxon>Vertebrata</taxon>
        <taxon>Euteleostomi</taxon>
        <taxon>Actinopterygii</taxon>
        <taxon>Neopterygii</taxon>
        <taxon>Teleostei</taxon>
        <taxon>Neoteleostei</taxon>
        <taxon>Acanthomorphata</taxon>
        <taxon>Eupercaria</taxon>
        <taxon>Labriformes</taxon>
        <taxon>Labridae</taxon>
        <taxon>Xyrichtys</taxon>
    </lineage>
</organism>
<proteinExistence type="predicted"/>
<dbReference type="GO" id="GO:0005615">
    <property type="term" value="C:extracellular space"/>
    <property type="evidence" value="ECO:0007669"/>
    <property type="project" value="TreeGrafter"/>
</dbReference>
<dbReference type="SMART" id="SM00908">
    <property type="entry name" value="Gal-bind_lectin"/>
    <property type="match status" value="1"/>
</dbReference>